<reference evidence="4" key="1">
    <citation type="submission" date="2023-07" db="EMBL/GenBank/DDBJ databases">
        <title>30 novel species of actinomycetes from the DSMZ collection.</title>
        <authorList>
            <person name="Nouioui I."/>
        </authorList>
    </citation>
    <scope>NUCLEOTIDE SEQUENCE [LARGE SCALE GENOMIC DNA]</scope>
    <source>
        <strain evidence="4">DSM 41982</strain>
    </source>
</reference>
<organism evidence="3 4">
    <name type="scientific">Streptomyces evansiae</name>
    <dbReference type="NCBI Taxonomy" id="3075535"/>
    <lineage>
        <taxon>Bacteria</taxon>
        <taxon>Bacillati</taxon>
        <taxon>Actinomycetota</taxon>
        <taxon>Actinomycetes</taxon>
        <taxon>Kitasatosporales</taxon>
        <taxon>Streptomycetaceae</taxon>
        <taxon>Streptomyces</taxon>
    </lineage>
</organism>
<comment type="similarity">
    <text evidence="1">Belongs to the metallo-dependent hydrolases superfamily.</text>
</comment>
<feature type="domain" description="Amidohydrolase-related" evidence="2">
    <location>
        <begin position="6"/>
        <end position="282"/>
    </location>
</feature>
<dbReference type="PANTHER" id="PTHR43569:SF2">
    <property type="entry name" value="AMIDOHYDROLASE-RELATED DOMAIN-CONTAINING PROTEIN"/>
    <property type="match status" value="1"/>
</dbReference>
<evidence type="ECO:0000259" key="2">
    <source>
        <dbReference type="Pfam" id="PF04909"/>
    </source>
</evidence>
<dbReference type="InterPro" id="IPR032466">
    <property type="entry name" value="Metal_Hydrolase"/>
</dbReference>
<comment type="caution">
    <text evidence="3">The sequence shown here is derived from an EMBL/GenBank/DDBJ whole genome shotgun (WGS) entry which is preliminary data.</text>
</comment>
<dbReference type="InterPro" id="IPR052350">
    <property type="entry name" value="Metallo-dep_Lactonases"/>
</dbReference>
<dbReference type="Gene3D" id="3.20.20.140">
    <property type="entry name" value="Metal-dependent hydrolases"/>
    <property type="match status" value="1"/>
</dbReference>
<gene>
    <name evidence="3" type="ORF">RM574_12210</name>
</gene>
<accession>A0ABD5E495</accession>
<dbReference type="Pfam" id="PF04909">
    <property type="entry name" value="Amidohydro_2"/>
    <property type="match status" value="1"/>
</dbReference>
<dbReference type="Proteomes" id="UP001183607">
    <property type="component" value="Unassembled WGS sequence"/>
</dbReference>
<sequence>MTADIVDAHHHVWQLSVRPQPWITGPGLAPLLRDFTLAELEPQARAAGVNTTVVVQTVSSEDETAELLALAAGPGPVGAVVGWTDLTAPDVAERVAALRELPGGGCLRGLRHQAQDEPDPRWLCRAEVRRGLRAVGAAGLAYELLVTPRELPAAVETARALPDVPLVLDHAGKPPVAHGAREPWATHLAELAALPHVSCKLSGLLTEAGPAHAHPGALRPWTDHVLDAFGPGRVLLGSDWPVCTLVAPYTEALTTTRLLLDRLAPAERAAVLAGNARRVYGLPSPW</sequence>
<name>A0ABD5E495_9ACTN</name>
<dbReference type="EMBL" id="JAVRER010000014">
    <property type="protein sequence ID" value="MDT0416256.1"/>
    <property type="molecule type" value="Genomic_DNA"/>
</dbReference>
<proteinExistence type="inferred from homology"/>
<dbReference type="PANTHER" id="PTHR43569">
    <property type="entry name" value="AMIDOHYDROLASE"/>
    <property type="match status" value="1"/>
</dbReference>
<dbReference type="SUPFAM" id="SSF51556">
    <property type="entry name" value="Metallo-dependent hydrolases"/>
    <property type="match status" value="1"/>
</dbReference>
<evidence type="ECO:0000313" key="4">
    <source>
        <dbReference type="Proteomes" id="UP001183607"/>
    </source>
</evidence>
<protein>
    <submittedName>
        <fullName evidence="3">Amidohydrolase family protein</fullName>
    </submittedName>
</protein>
<evidence type="ECO:0000256" key="1">
    <source>
        <dbReference type="ARBA" id="ARBA00038310"/>
    </source>
</evidence>
<evidence type="ECO:0000313" key="3">
    <source>
        <dbReference type="EMBL" id="MDT0416256.1"/>
    </source>
</evidence>
<dbReference type="InterPro" id="IPR006680">
    <property type="entry name" value="Amidohydro-rel"/>
</dbReference>
<dbReference type="AlphaFoldDB" id="A0ABD5E495"/>
<dbReference type="RefSeq" id="WP_093854244.1">
    <property type="nucleotide sequence ID" value="NZ_JAVRER010000014.1"/>
</dbReference>